<evidence type="ECO:0008006" key="3">
    <source>
        <dbReference type="Google" id="ProtNLM"/>
    </source>
</evidence>
<dbReference type="EMBL" id="CM001167">
    <property type="protein sequence ID" value="EGJ70894.1"/>
    <property type="molecule type" value="Genomic_DNA"/>
</dbReference>
<evidence type="ECO:0000313" key="2">
    <source>
        <dbReference type="Proteomes" id="UP000018439"/>
    </source>
</evidence>
<keyword evidence="2" id="KW-1185">Reference proteome</keyword>
<dbReference type="STRING" id="679937.Bcop_0676"/>
<evidence type="ECO:0000313" key="1">
    <source>
        <dbReference type="EMBL" id="EGJ70894.1"/>
    </source>
</evidence>
<sequence>MGVLIVFLIAIGIIAFLAGILRNKKIDKKIESGELESYPEVKEVDTECCGQHSICEKDSLLAAVSKEIEYYDDEELDQFIGYSPEDYSEKQADMFRDVFYTMQETDVAGWVRSLMLRGIGLPNSIKDEVFLIVGERRFH</sequence>
<dbReference type="OrthoDB" id="1097760at2"/>
<dbReference type="HOGENOM" id="CLU_126548_0_0_10"/>
<dbReference type="eggNOG" id="ENOG5032R1E">
    <property type="taxonomic scope" value="Bacteria"/>
</dbReference>
<proteinExistence type="predicted"/>
<organism evidence="1 2">
    <name type="scientific">Bacteroides coprosuis DSM 18011</name>
    <dbReference type="NCBI Taxonomy" id="679937"/>
    <lineage>
        <taxon>Bacteria</taxon>
        <taxon>Pseudomonadati</taxon>
        <taxon>Bacteroidota</taxon>
        <taxon>Bacteroidia</taxon>
        <taxon>Bacteroidales</taxon>
        <taxon>Bacteroidaceae</taxon>
        <taxon>Bacteroides</taxon>
    </lineage>
</organism>
<gene>
    <name evidence="1" type="ORF">Bcop_0676</name>
</gene>
<name>F3ZSF7_9BACE</name>
<dbReference type="Proteomes" id="UP000018439">
    <property type="component" value="Chromosome"/>
</dbReference>
<dbReference type="AlphaFoldDB" id="F3ZSF7"/>
<accession>F3ZSF7</accession>
<protein>
    <recommendedName>
        <fullName evidence="3">Phospholipase</fullName>
    </recommendedName>
</protein>
<reference evidence="1 2" key="1">
    <citation type="journal article" date="2011" name="Stand. Genomic Sci.">
        <title>Non-contiguous finished genome sequence of Bacteroides coprosuis type strain (PC139).</title>
        <authorList>
            <person name="Land M."/>
            <person name="Held B."/>
            <person name="Gronow S."/>
            <person name="Abt B."/>
            <person name="Lucas S."/>
            <person name="Del Rio T.G."/>
            <person name="Nolan M."/>
            <person name="Tice H."/>
            <person name="Cheng J.F."/>
            <person name="Pitluck S."/>
            <person name="Liolios K."/>
            <person name="Pagani I."/>
            <person name="Ivanova N."/>
            <person name="Mavromatis K."/>
            <person name="Mikhailova N."/>
            <person name="Pati A."/>
            <person name="Tapia R."/>
            <person name="Han C."/>
            <person name="Goodwin L."/>
            <person name="Chen A."/>
            <person name="Palaniappan K."/>
            <person name="Hauser L."/>
            <person name="Brambilla E.M."/>
            <person name="Rohde M."/>
            <person name="Goker M."/>
            <person name="Detter J.C."/>
            <person name="Woyke T."/>
            <person name="Bristow J."/>
            <person name="Eisen J.A."/>
            <person name="Markowitz V."/>
            <person name="Hugenholtz P."/>
            <person name="Kyrpides N.C."/>
            <person name="Klenk H.P."/>
            <person name="Lapidus A."/>
        </authorList>
    </citation>
    <scope>NUCLEOTIDE SEQUENCE</scope>
    <source>
        <strain evidence="1 2">DSM 18011</strain>
    </source>
</reference>